<dbReference type="EMBL" id="WBOS01000008">
    <property type="protein sequence ID" value="KAB2333192.1"/>
    <property type="molecule type" value="Genomic_DNA"/>
</dbReference>
<dbReference type="PROSITE" id="PS50035">
    <property type="entry name" value="PLD"/>
    <property type="match status" value="2"/>
</dbReference>
<keyword evidence="5 13" id="KW-0812">Transmembrane</keyword>
<feature type="domain" description="PLD phosphodiesterase" evidence="14">
    <location>
        <begin position="313"/>
        <end position="340"/>
    </location>
</feature>
<dbReference type="Proteomes" id="UP000481030">
    <property type="component" value="Unassembled WGS sequence"/>
</dbReference>
<evidence type="ECO:0000256" key="12">
    <source>
        <dbReference type="NCBIfam" id="TIGR04265"/>
    </source>
</evidence>
<dbReference type="InterPro" id="IPR001736">
    <property type="entry name" value="PLipase_D/transphosphatidylase"/>
</dbReference>
<dbReference type="CDD" id="cd09112">
    <property type="entry name" value="PLDc_CLS_2"/>
    <property type="match status" value="1"/>
</dbReference>
<feature type="domain" description="PLD phosphodiesterase" evidence="14">
    <location>
        <begin position="141"/>
        <end position="168"/>
    </location>
</feature>
<dbReference type="GO" id="GO:0008808">
    <property type="term" value="F:cardiolipin synthase activity"/>
    <property type="evidence" value="ECO:0007669"/>
    <property type="project" value="UniProtKB-UniRule"/>
</dbReference>
<dbReference type="Gene3D" id="3.30.870.10">
    <property type="entry name" value="Endonuclease Chain A"/>
    <property type="match status" value="2"/>
</dbReference>
<dbReference type="AlphaFoldDB" id="A0A6L3V4R9"/>
<dbReference type="OrthoDB" id="9762009at2"/>
<keyword evidence="16" id="KW-1185">Reference proteome</keyword>
<feature type="transmembrane region" description="Helical" evidence="13">
    <location>
        <begin position="6"/>
        <end position="25"/>
    </location>
</feature>
<evidence type="ECO:0000256" key="10">
    <source>
        <dbReference type="ARBA" id="ARBA00023209"/>
    </source>
</evidence>
<dbReference type="PANTHER" id="PTHR21248">
    <property type="entry name" value="CARDIOLIPIN SYNTHASE"/>
    <property type="match status" value="1"/>
</dbReference>
<dbReference type="Pfam" id="PF13091">
    <property type="entry name" value="PLDc_2"/>
    <property type="match status" value="2"/>
</dbReference>
<dbReference type="GO" id="GO:0005886">
    <property type="term" value="C:plasma membrane"/>
    <property type="evidence" value="ECO:0007669"/>
    <property type="project" value="UniProtKB-SubCell"/>
</dbReference>
<name>A0A6L3V4R9_9BACI</name>
<keyword evidence="6" id="KW-0677">Repeat</keyword>
<sequence>MKVLFILLIIFLFIALWLSIDFYLGRKKQLMKLERKEYPFWQSSLDIFTEGPDLFDDFFSELKKAKHHIHILFYIVKDDQFSTDFFNLLKEKASEGVEVRLLLDRIGSYKVKKAAIQSLEREGIKFSFSQKPKFPFLFYTLQARNHRKITVIDGKVGYIGGFNIGKEYIDLKPKLSPWRDYHIKMAGEGVAGLQNEFLTDWYESYKENTLTNPVYFPDLPKGQCRHKLIPSKGAFLEDTFSALIRQAKKSIFIGTPYFIPSQKLLNDLSAALNRGVSLTIIVPKVADHPLVKEASYRYLRKLLKQGAIVYEFSNGFYHAKTLIIDDEICDVGTANFDHRSLFINYEINCYIYDHEFIEKVKKVIETDIHDSRRMTLKELNRFNPVRTLKEWVAGLLTLFL</sequence>
<evidence type="ECO:0000256" key="8">
    <source>
        <dbReference type="ARBA" id="ARBA00023098"/>
    </source>
</evidence>
<evidence type="ECO:0000256" key="1">
    <source>
        <dbReference type="ARBA" id="ARBA00004236"/>
    </source>
</evidence>
<protein>
    <recommendedName>
        <fullName evidence="12">Cardiolipin synthase</fullName>
        <ecNumber evidence="12">2.7.8.-</ecNumber>
    </recommendedName>
</protein>
<keyword evidence="10" id="KW-0594">Phospholipid biosynthesis</keyword>
<dbReference type="GO" id="GO:0032049">
    <property type="term" value="P:cardiolipin biosynthetic process"/>
    <property type="evidence" value="ECO:0007669"/>
    <property type="project" value="UniProtKB-UniRule"/>
</dbReference>
<evidence type="ECO:0000256" key="2">
    <source>
        <dbReference type="ARBA" id="ARBA00022475"/>
    </source>
</evidence>
<comment type="subcellular location">
    <subcellularLocation>
        <location evidence="1">Cell membrane</location>
    </subcellularLocation>
</comment>
<keyword evidence="9 13" id="KW-0472">Membrane</keyword>
<dbReference type="FunFam" id="3.30.870.10:FF:000014">
    <property type="entry name" value="Cardiolipin synthase"/>
    <property type="match status" value="1"/>
</dbReference>
<evidence type="ECO:0000256" key="5">
    <source>
        <dbReference type="ARBA" id="ARBA00022692"/>
    </source>
</evidence>
<keyword evidence="4" id="KW-0808">Transferase</keyword>
<evidence type="ECO:0000313" key="15">
    <source>
        <dbReference type="EMBL" id="KAB2333192.1"/>
    </source>
</evidence>
<dbReference type="SMART" id="SM00155">
    <property type="entry name" value="PLDc"/>
    <property type="match status" value="2"/>
</dbReference>
<reference evidence="15 16" key="1">
    <citation type="journal article" date="2016" name="Antonie Van Leeuwenhoek">
        <title>Bacillus depressus sp. nov., isolated from soil of a sunflower field.</title>
        <authorList>
            <person name="Wei X."/>
            <person name="Xin D."/>
            <person name="Xin Y."/>
            <person name="Zhang H."/>
            <person name="Wang T."/>
            <person name="Zhang J."/>
        </authorList>
    </citation>
    <scope>NUCLEOTIDE SEQUENCE [LARGE SCALE GENOMIC DNA]</scope>
    <source>
        <strain evidence="15 16">BZ1</strain>
    </source>
</reference>
<dbReference type="InterPro" id="IPR025202">
    <property type="entry name" value="PLD-like_dom"/>
</dbReference>
<keyword evidence="2" id="KW-1003">Cell membrane</keyword>
<evidence type="ECO:0000256" key="9">
    <source>
        <dbReference type="ARBA" id="ARBA00023136"/>
    </source>
</evidence>
<dbReference type="PANTHER" id="PTHR21248:SF7">
    <property type="entry name" value="MINOR CARDIOLIPIN SYNTHASE CLSB"/>
    <property type="match status" value="1"/>
</dbReference>
<keyword evidence="11" id="KW-1208">Phospholipid metabolism</keyword>
<keyword evidence="3" id="KW-0444">Lipid biosynthesis</keyword>
<evidence type="ECO:0000256" key="11">
    <source>
        <dbReference type="ARBA" id="ARBA00023264"/>
    </source>
</evidence>
<organism evidence="15 16">
    <name type="scientific">Cytobacillus depressus</name>
    <dbReference type="NCBI Taxonomy" id="1602942"/>
    <lineage>
        <taxon>Bacteria</taxon>
        <taxon>Bacillati</taxon>
        <taxon>Bacillota</taxon>
        <taxon>Bacilli</taxon>
        <taxon>Bacillales</taxon>
        <taxon>Bacillaceae</taxon>
        <taxon>Cytobacillus</taxon>
    </lineage>
</organism>
<evidence type="ECO:0000313" key="16">
    <source>
        <dbReference type="Proteomes" id="UP000481030"/>
    </source>
</evidence>
<evidence type="ECO:0000259" key="14">
    <source>
        <dbReference type="PROSITE" id="PS50035"/>
    </source>
</evidence>
<dbReference type="EC" id="2.7.8.-" evidence="12"/>
<evidence type="ECO:0000256" key="13">
    <source>
        <dbReference type="SAM" id="Phobius"/>
    </source>
</evidence>
<evidence type="ECO:0000256" key="3">
    <source>
        <dbReference type="ARBA" id="ARBA00022516"/>
    </source>
</evidence>
<evidence type="ECO:0000256" key="6">
    <source>
        <dbReference type="ARBA" id="ARBA00022737"/>
    </source>
</evidence>
<keyword evidence="7 13" id="KW-1133">Transmembrane helix</keyword>
<evidence type="ECO:0000256" key="7">
    <source>
        <dbReference type="ARBA" id="ARBA00022989"/>
    </source>
</evidence>
<dbReference type="NCBIfam" id="TIGR04265">
    <property type="entry name" value="bac_cardiolipin"/>
    <property type="match status" value="1"/>
</dbReference>
<keyword evidence="8" id="KW-0443">Lipid metabolism</keyword>
<proteinExistence type="predicted"/>
<evidence type="ECO:0000256" key="4">
    <source>
        <dbReference type="ARBA" id="ARBA00022679"/>
    </source>
</evidence>
<dbReference type="CDD" id="cd09110">
    <property type="entry name" value="PLDc_CLS_1"/>
    <property type="match status" value="1"/>
</dbReference>
<dbReference type="InterPro" id="IPR022924">
    <property type="entry name" value="Cardiolipin_synthase"/>
</dbReference>
<gene>
    <name evidence="15" type="primary">cls</name>
    <name evidence="15" type="ORF">F7731_16645</name>
</gene>
<accession>A0A6L3V4R9</accession>
<comment type="caution">
    <text evidence="15">The sequence shown here is derived from an EMBL/GenBank/DDBJ whole genome shotgun (WGS) entry which is preliminary data.</text>
</comment>
<dbReference type="SUPFAM" id="SSF56024">
    <property type="entry name" value="Phospholipase D/nuclease"/>
    <property type="match status" value="2"/>
</dbReference>